<dbReference type="AlphaFoldDB" id="K5WNM7"/>
<name>K5WNM7_PHACS</name>
<dbReference type="HOGENOM" id="CLU_083053_1_0_1"/>
<proteinExistence type="predicted"/>
<feature type="compositionally biased region" description="Polar residues" evidence="1">
    <location>
        <begin position="39"/>
        <end position="49"/>
    </location>
</feature>
<dbReference type="STRING" id="650164.K5WNM7"/>
<accession>K5WNM7</accession>
<dbReference type="InParanoid" id="K5WNM7"/>
<evidence type="ECO:0000256" key="1">
    <source>
        <dbReference type="SAM" id="MobiDB-lite"/>
    </source>
</evidence>
<dbReference type="Proteomes" id="UP000008370">
    <property type="component" value="Unassembled WGS sequence"/>
</dbReference>
<evidence type="ECO:0000313" key="2">
    <source>
        <dbReference type="EMBL" id="EKM61055.1"/>
    </source>
</evidence>
<protein>
    <submittedName>
        <fullName evidence="2">Uncharacterized protein</fullName>
    </submittedName>
</protein>
<dbReference type="RefSeq" id="XP_007390489.1">
    <property type="nucleotide sequence ID" value="XM_007390427.1"/>
</dbReference>
<feature type="region of interest" description="Disordered" evidence="1">
    <location>
        <begin position="12"/>
        <end position="59"/>
    </location>
</feature>
<dbReference type="KEGG" id="pco:PHACADRAFT_247394"/>
<dbReference type="GeneID" id="18914074"/>
<keyword evidence="3" id="KW-1185">Reference proteome</keyword>
<dbReference type="GO" id="GO:0006120">
    <property type="term" value="P:mitochondrial electron transport, NADH to ubiquinone"/>
    <property type="evidence" value="ECO:0007669"/>
    <property type="project" value="TreeGrafter"/>
</dbReference>
<organism evidence="2 3">
    <name type="scientific">Phanerochaete carnosa (strain HHB-10118-sp)</name>
    <name type="common">White-rot fungus</name>
    <name type="synonym">Peniophora carnosa</name>
    <dbReference type="NCBI Taxonomy" id="650164"/>
    <lineage>
        <taxon>Eukaryota</taxon>
        <taxon>Fungi</taxon>
        <taxon>Dikarya</taxon>
        <taxon>Basidiomycota</taxon>
        <taxon>Agaricomycotina</taxon>
        <taxon>Agaricomycetes</taxon>
        <taxon>Polyporales</taxon>
        <taxon>Phanerochaetaceae</taxon>
        <taxon>Phanerochaete</taxon>
    </lineage>
</organism>
<dbReference type="EMBL" id="JH930468">
    <property type="protein sequence ID" value="EKM61055.1"/>
    <property type="molecule type" value="Genomic_DNA"/>
</dbReference>
<sequence>MLSRQAISRLARPLTRLSSGTSVAVPPVEPKQVAPQAPNYPTTWSTTQAPRPYGQSGPRFEQTAMELQPNPLSAMQMIAEEPIRVVHGRKAVCDGGTLS</sequence>
<dbReference type="PANTHER" id="PTHR13156">
    <property type="entry name" value="NADH-UBIQUINONE OXIDOREDUCTASE 13 KD-A SUBUNIT"/>
    <property type="match status" value="1"/>
</dbReference>
<reference evidence="2 3" key="1">
    <citation type="journal article" date="2012" name="BMC Genomics">
        <title>Comparative genomics of the white-rot fungi, Phanerochaete carnosa and P. chrysosporium, to elucidate the genetic basis of the distinct wood types they colonize.</title>
        <authorList>
            <person name="Suzuki H."/>
            <person name="MacDonald J."/>
            <person name="Syed K."/>
            <person name="Salamov A."/>
            <person name="Hori C."/>
            <person name="Aerts A."/>
            <person name="Henrissat B."/>
            <person name="Wiebenga A."/>
            <person name="vanKuyk P.A."/>
            <person name="Barry K."/>
            <person name="Lindquist E."/>
            <person name="LaButti K."/>
            <person name="Lapidus A."/>
            <person name="Lucas S."/>
            <person name="Coutinho P."/>
            <person name="Gong Y."/>
            <person name="Samejima M."/>
            <person name="Mahadevan R."/>
            <person name="Abou-Zaid M."/>
            <person name="de Vries R.P."/>
            <person name="Igarashi K."/>
            <person name="Yadav J.S."/>
            <person name="Grigoriev I.V."/>
            <person name="Master E.R."/>
        </authorList>
    </citation>
    <scope>NUCLEOTIDE SEQUENCE [LARGE SCALE GENOMIC DNA]</scope>
    <source>
        <strain evidence="2 3">HHB-10118-sp</strain>
    </source>
</reference>
<dbReference type="GO" id="GO:0005739">
    <property type="term" value="C:mitochondrion"/>
    <property type="evidence" value="ECO:0007669"/>
    <property type="project" value="GOC"/>
</dbReference>
<dbReference type="OrthoDB" id="307899at2759"/>
<dbReference type="PANTHER" id="PTHR13156:SF0">
    <property type="entry name" value="NADH DEHYDROGENASE [UBIQUINONE] IRON-SULFUR PROTEIN 6, MITOCHONDRIAL"/>
    <property type="match status" value="1"/>
</dbReference>
<evidence type="ECO:0000313" key="3">
    <source>
        <dbReference type="Proteomes" id="UP000008370"/>
    </source>
</evidence>
<gene>
    <name evidence="2" type="ORF">PHACADRAFT_247394</name>
</gene>